<dbReference type="Proteomes" id="UP000682733">
    <property type="component" value="Unassembled WGS sequence"/>
</dbReference>
<proteinExistence type="predicted"/>
<protein>
    <recommendedName>
        <fullName evidence="4">Retrotransposon gag domain-containing protein</fullName>
    </recommendedName>
</protein>
<evidence type="ECO:0000313" key="1">
    <source>
        <dbReference type="EMBL" id="CAF1196791.1"/>
    </source>
</evidence>
<accession>A0A8S2NL29</accession>
<reference evidence="2" key="1">
    <citation type="submission" date="2021-02" db="EMBL/GenBank/DDBJ databases">
        <authorList>
            <person name="Nowell W R."/>
        </authorList>
    </citation>
    <scope>NUCLEOTIDE SEQUENCE</scope>
</reference>
<name>A0A8S2NL29_9BILA</name>
<evidence type="ECO:0008006" key="4">
    <source>
        <dbReference type="Google" id="ProtNLM"/>
    </source>
</evidence>
<sequence>MAHRLDPVLMECYQDELSHIGTVDGSELTKVEQFLAQIEQIGNLIEVQPNVLYSMTKAQLVGDATNWFTANRAKLTEWKDLKAQTLTCFKPVTSSSQLFKKLTKRRQGPDESIITYYFFFSVISLCCECDPSMSDKNSFLEKVMKDELIIQVKRQISRSAFRGQAQRPHLFPSRVGMQR</sequence>
<dbReference type="EMBL" id="CAJOBA010035585">
    <property type="protein sequence ID" value="CAF4007042.1"/>
    <property type="molecule type" value="Genomic_DNA"/>
</dbReference>
<dbReference type="AlphaFoldDB" id="A0A8S2NL29"/>
<comment type="caution">
    <text evidence="2">The sequence shown here is derived from an EMBL/GenBank/DDBJ whole genome shotgun (WGS) entry which is preliminary data.</text>
</comment>
<organism evidence="2 3">
    <name type="scientific">Didymodactylos carnosus</name>
    <dbReference type="NCBI Taxonomy" id="1234261"/>
    <lineage>
        <taxon>Eukaryota</taxon>
        <taxon>Metazoa</taxon>
        <taxon>Spiralia</taxon>
        <taxon>Gnathifera</taxon>
        <taxon>Rotifera</taxon>
        <taxon>Eurotatoria</taxon>
        <taxon>Bdelloidea</taxon>
        <taxon>Philodinida</taxon>
        <taxon>Philodinidae</taxon>
        <taxon>Didymodactylos</taxon>
    </lineage>
</organism>
<evidence type="ECO:0000313" key="3">
    <source>
        <dbReference type="Proteomes" id="UP000682733"/>
    </source>
</evidence>
<dbReference type="EMBL" id="CAJNOK010014055">
    <property type="protein sequence ID" value="CAF1196791.1"/>
    <property type="molecule type" value="Genomic_DNA"/>
</dbReference>
<dbReference type="Proteomes" id="UP000677228">
    <property type="component" value="Unassembled WGS sequence"/>
</dbReference>
<evidence type="ECO:0000313" key="2">
    <source>
        <dbReference type="EMBL" id="CAF4007042.1"/>
    </source>
</evidence>
<gene>
    <name evidence="1" type="ORF">OVA965_LOCUS23787</name>
    <name evidence="2" type="ORF">TMI583_LOCUS24507</name>
</gene>